<feature type="transmembrane region" description="Helical" evidence="1">
    <location>
        <begin position="750"/>
        <end position="770"/>
    </location>
</feature>
<evidence type="ECO:0000256" key="2">
    <source>
        <dbReference type="SAM" id="SignalP"/>
    </source>
</evidence>
<feature type="signal peptide" evidence="2">
    <location>
        <begin position="1"/>
        <end position="27"/>
    </location>
</feature>
<dbReference type="Pfam" id="PF18911">
    <property type="entry name" value="PKD_4"/>
    <property type="match status" value="3"/>
</dbReference>
<dbReference type="InterPro" id="IPR022409">
    <property type="entry name" value="PKD/Chitinase_dom"/>
</dbReference>
<evidence type="ECO:0000259" key="4">
    <source>
        <dbReference type="PROSITE" id="PS50835"/>
    </source>
</evidence>
<dbReference type="Gene3D" id="2.60.40.10">
    <property type="entry name" value="Immunoglobulins"/>
    <property type="match status" value="3"/>
</dbReference>
<feature type="domain" description="PKD" evidence="3">
    <location>
        <begin position="560"/>
        <end position="650"/>
    </location>
</feature>
<feature type="domain" description="PKD" evidence="3">
    <location>
        <begin position="653"/>
        <end position="743"/>
    </location>
</feature>
<evidence type="ECO:0000313" key="5">
    <source>
        <dbReference type="EMBL" id="BDY12695.1"/>
    </source>
</evidence>
<name>A0ABM8FK53_9BACT</name>
<dbReference type="PANTHER" id="PTHR42754:SF1">
    <property type="entry name" value="LIPOPROTEIN"/>
    <property type="match status" value="1"/>
</dbReference>
<dbReference type="SUPFAM" id="SSF50998">
    <property type="entry name" value="Quinoprotein alcohol dehydrogenase-like"/>
    <property type="match status" value="1"/>
</dbReference>
<dbReference type="Proteomes" id="UP001321445">
    <property type="component" value="Chromosome"/>
</dbReference>
<reference evidence="5 6" key="1">
    <citation type="submission" date="2023-03" db="EMBL/GenBank/DDBJ databases">
        <title>Description of Hydrogenimonas sp. ISO32.</title>
        <authorList>
            <person name="Mino S."/>
            <person name="Fukazawa S."/>
            <person name="Sawabe T."/>
        </authorList>
    </citation>
    <scope>NUCLEOTIDE SEQUENCE [LARGE SCALE GENOMIC DNA]</scope>
    <source>
        <strain evidence="5 6">ISO32</strain>
    </source>
</reference>
<accession>A0ABM8FK53</accession>
<dbReference type="EMBL" id="AP027370">
    <property type="protein sequence ID" value="BDY12695.1"/>
    <property type="molecule type" value="Genomic_DNA"/>
</dbReference>
<dbReference type="SUPFAM" id="SSF101898">
    <property type="entry name" value="NHL repeat"/>
    <property type="match status" value="1"/>
</dbReference>
<keyword evidence="1" id="KW-1133">Transmembrane helix</keyword>
<dbReference type="PROSITE" id="PS50093">
    <property type="entry name" value="PKD"/>
    <property type="match status" value="3"/>
</dbReference>
<dbReference type="RefSeq" id="WP_286337877.1">
    <property type="nucleotide sequence ID" value="NZ_AP027370.1"/>
</dbReference>
<feature type="domain" description="PKD" evidence="3">
    <location>
        <begin position="468"/>
        <end position="560"/>
    </location>
</feature>
<dbReference type="PROSITE" id="PS50835">
    <property type="entry name" value="IG_LIKE"/>
    <property type="match status" value="1"/>
</dbReference>
<evidence type="ECO:0000313" key="6">
    <source>
        <dbReference type="Proteomes" id="UP001321445"/>
    </source>
</evidence>
<dbReference type="InterPro" id="IPR011047">
    <property type="entry name" value="Quinoprotein_ADH-like_sf"/>
</dbReference>
<proteinExistence type="predicted"/>
<gene>
    <name evidence="5" type="ORF">HCR_10070</name>
</gene>
<keyword evidence="6" id="KW-1185">Reference proteome</keyword>
<keyword evidence="1" id="KW-0812">Transmembrane</keyword>
<organism evidence="5 6">
    <name type="scientific">Hydrogenimonas cancrithermarum</name>
    <dbReference type="NCBI Taxonomy" id="2993563"/>
    <lineage>
        <taxon>Bacteria</taxon>
        <taxon>Pseudomonadati</taxon>
        <taxon>Campylobacterota</taxon>
        <taxon>Epsilonproteobacteria</taxon>
        <taxon>Campylobacterales</taxon>
        <taxon>Hydrogenimonadaceae</taxon>
        <taxon>Hydrogenimonas</taxon>
    </lineage>
</organism>
<protein>
    <recommendedName>
        <fullName evidence="7">PKD domain-containing protein</fullName>
    </recommendedName>
</protein>
<feature type="chain" id="PRO_5046333920" description="PKD domain-containing protein" evidence="2">
    <location>
        <begin position="28"/>
        <end position="776"/>
    </location>
</feature>
<sequence>MTKAKMFRGIGRFAVTAAMIVAANPLAASYWSEGLKSGNASLKGDGRRIATASDGGYWLLRHYNPGIGLFRLDEDGRIVWARSHGAGEAFAGTPTPDGGYVIAANTKETDDDKASDIWIVKFDGSGNVVWQTYASAQDNLHAMAYDITPVKGGGYLVAGYEQTEKGGYGDALLLRISEDGKLLWRGLYGTKYDTASYSNDPYDDKCHGVTETSDGGFVAVGDTSSAGPKYRQLIFKVDENGSLLWSKQVSPTAHYGTKSSDTYTYAERVVSGNDGSVVVTGYDGGYYEDSNGTRRSYAYLRTIKLDENGTTLWSDAISADKLTVLTARGYDIARLPSGGYLVAGWTSGFNDNNANDGWLVALDEEGEILWQKAYGSATTHQEFYSVATLPDGILTGGSDRGDLWLLKLDEEGMIPECSADRDVQALRRSGTVSRDVNLTWKVIPGTLGDANLTFDESAVTDRKKCPPLIDSFRAVPATGGVPLTVTFECSARSHDPHGSIRYYRWDFDDDGRIDRITQEERVDHTYTATGEYNATVEVVDTNNLTTLSAPLTIRITQPPVIDAFEADTREGKAPLKVSFECRAHDPDGTVGAYEWDFDGDGTVDNVTTGGTISFIYDKAGEYNATVTVKDDLGVRSVPSTLTLRVAPPNRAPEITVLTAEPTRGKAPLSVEFECVANDKDGKIVSYGWDFDGDGIVDETSGSGRISHTFETAGHYAVTVTVRDDDGAETKSETVTIRVDTAGKRHHRIPLANGGVLMLWALLLIGLVRLAERRRVS</sequence>
<feature type="domain" description="Ig-like" evidence="4">
    <location>
        <begin position="652"/>
        <end position="735"/>
    </location>
</feature>
<dbReference type="InterPro" id="IPR013783">
    <property type="entry name" value="Ig-like_fold"/>
</dbReference>
<evidence type="ECO:0000256" key="1">
    <source>
        <dbReference type="SAM" id="Phobius"/>
    </source>
</evidence>
<dbReference type="InterPro" id="IPR000601">
    <property type="entry name" value="PKD_dom"/>
</dbReference>
<keyword evidence="1" id="KW-0472">Membrane</keyword>
<evidence type="ECO:0008006" key="7">
    <source>
        <dbReference type="Google" id="ProtNLM"/>
    </source>
</evidence>
<dbReference type="InterPro" id="IPR035986">
    <property type="entry name" value="PKD_dom_sf"/>
</dbReference>
<dbReference type="SMART" id="SM00089">
    <property type="entry name" value="PKD"/>
    <property type="match status" value="3"/>
</dbReference>
<dbReference type="CDD" id="cd00146">
    <property type="entry name" value="PKD"/>
    <property type="match status" value="3"/>
</dbReference>
<evidence type="ECO:0000259" key="3">
    <source>
        <dbReference type="PROSITE" id="PS50093"/>
    </source>
</evidence>
<dbReference type="PANTHER" id="PTHR42754">
    <property type="entry name" value="ENDOGLUCANASE"/>
    <property type="match status" value="1"/>
</dbReference>
<keyword evidence="2" id="KW-0732">Signal</keyword>
<dbReference type="SUPFAM" id="SSF49299">
    <property type="entry name" value="PKD domain"/>
    <property type="match status" value="3"/>
</dbReference>
<dbReference type="InterPro" id="IPR007110">
    <property type="entry name" value="Ig-like_dom"/>
</dbReference>